<dbReference type="EMBL" id="QXFY01000694">
    <property type="protein sequence ID" value="KAE9337743.1"/>
    <property type="molecule type" value="Genomic_DNA"/>
</dbReference>
<dbReference type="OrthoDB" id="61280at2759"/>
<keyword evidence="1" id="KW-0175">Coiled coil</keyword>
<name>A0A6A3L4V4_9STRA</name>
<evidence type="ECO:0000313" key="14">
    <source>
        <dbReference type="Proteomes" id="UP000440367"/>
    </source>
</evidence>
<evidence type="ECO:0000313" key="9">
    <source>
        <dbReference type="EMBL" id="KAE9324451.1"/>
    </source>
</evidence>
<reference evidence="17 18" key="1">
    <citation type="submission" date="2018-09" db="EMBL/GenBank/DDBJ databases">
        <title>Genomic investigation of the strawberry pathogen Phytophthora fragariae indicates pathogenicity is determined by transcriptional variation in three key races.</title>
        <authorList>
            <person name="Adams T.M."/>
            <person name="Armitage A.D."/>
            <person name="Sobczyk M.K."/>
            <person name="Bates H.J."/>
            <person name="Dunwell J.M."/>
            <person name="Nellist C.F."/>
            <person name="Harrison R.J."/>
        </authorList>
    </citation>
    <scope>NUCLEOTIDE SEQUENCE [LARGE SCALE GENOMIC DNA]</scope>
    <source>
        <strain evidence="9 13">A4</strain>
        <strain evidence="8 14">BC-1</strain>
        <strain evidence="7 18">BC-23</strain>
        <strain evidence="6 12">NOV-27</strain>
        <strain evidence="5 15">NOV-5</strain>
        <strain evidence="4 16">NOV-71</strain>
        <strain evidence="10 19">NOV-77</strain>
        <strain evidence="2 11">NOV-9</strain>
        <strain evidence="3 17">SCRP245</strain>
    </source>
</reference>
<sequence length="381" mass="41947">MTNMFSSYNKTNSVGALIGNWVEEDALQDRTGYSRRKVPAPLFAPDRKESRIESTLKRVLLHETSAGLTCNSHASEVTPPPFETTLQASTRYADFAAENPGPGPRSSLRDQHLVETARRLHNEQRAREREEDELDRQAAARITVTKSSFLPVDTSALAMKRVPRGRNGALGRQVDRSVQHLTRAETDSIDRMKLDLLQGAPVTIYSYAMTTGVGLDFPTTVSDGSNAFGRSSTFTNEINDPSKRHGEATEPGCLHDERIGASVHQRSALKRLLHLLKSDPGTGKHLMDTLRHGPAKSARGEQPQQEEGREYIELHEFRAAFSASGAALPAASAVRGLPAMLMDKEVIHIFMYFDADNIGAIQLAAFMDYCASSGERPPFES</sequence>
<evidence type="ECO:0000313" key="16">
    <source>
        <dbReference type="Proteomes" id="UP000441208"/>
    </source>
</evidence>
<keyword evidence="12" id="KW-1185">Reference proteome</keyword>
<dbReference type="EMBL" id="QXGE01000107">
    <property type="protein sequence ID" value="KAE9324451.1"/>
    <property type="molecule type" value="Genomic_DNA"/>
</dbReference>
<accession>A0A6A3L4V4</accession>
<evidence type="ECO:0000313" key="4">
    <source>
        <dbReference type="EMBL" id="KAE9129559.1"/>
    </source>
</evidence>
<dbReference type="SUPFAM" id="SSF47473">
    <property type="entry name" value="EF-hand"/>
    <property type="match status" value="1"/>
</dbReference>
<evidence type="ECO:0000313" key="5">
    <source>
        <dbReference type="EMBL" id="KAE9149882.1"/>
    </source>
</evidence>
<protein>
    <recommendedName>
        <fullName evidence="20">EF-hand domain-containing protein</fullName>
    </recommendedName>
</protein>
<evidence type="ECO:0008006" key="20">
    <source>
        <dbReference type="Google" id="ProtNLM"/>
    </source>
</evidence>
<dbReference type="EMBL" id="QXGC01000432">
    <property type="protein sequence ID" value="KAE9235822.1"/>
    <property type="molecule type" value="Genomic_DNA"/>
</dbReference>
<dbReference type="EMBL" id="QXGB01000333">
    <property type="protein sequence ID" value="KAE9219016.1"/>
    <property type="molecule type" value="Genomic_DNA"/>
</dbReference>
<dbReference type="Proteomes" id="UP000429523">
    <property type="component" value="Unassembled WGS sequence"/>
</dbReference>
<evidence type="ECO:0000313" key="17">
    <source>
        <dbReference type="Proteomes" id="UP000460718"/>
    </source>
</evidence>
<dbReference type="Proteomes" id="UP000437068">
    <property type="component" value="Unassembled WGS sequence"/>
</dbReference>
<evidence type="ECO:0000313" key="13">
    <source>
        <dbReference type="Proteomes" id="UP000437068"/>
    </source>
</evidence>
<evidence type="ECO:0000313" key="8">
    <source>
        <dbReference type="EMBL" id="KAE9258156.1"/>
    </source>
</evidence>
<dbReference type="EMBL" id="QXGA01000217">
    <property type="protein sequence ID" value="KAE9149882.1"/>
    <property type="molecule type" value="Genomic_DNA"/>
</dbReference>
<evidence type="ECO:0000313" key="2">
    <source>
        <dbReference type="EMBL" id="KAE8945053.1"/>
    </source>
</evidence>
<evidence type="ECO:0000313" key="6">
    <source>
        <dbReference type="EMBL" id="KAE9219016.1"/>
    </source>
</evidence>
<evidence type="ECO:0000256" key="1">
    <source>
        <dbReference type="SAM" id="Coils"/>
    </source>
</evidence>
<evidence type="ECO:0000313" key="18">
    <source>
        <dbReference type="Proteomes" id="UP000476176"/>
    </source>
</evidence>
<dbReference type="InterPro" id="IPR011992">
    <property type="entry name" value="EF-hand-dom_pair"/>
</dbReference>
<evidence type="ECO:0000313" key="12">
    <source>
        <dbReference type="Proteomes" id="UP000433483"/>
    </source>
</evidence>
<evidence type="ECO:0000313" key="19">
    <source>
        <dbReference type="Proteomes" id="UP000486351"/>
    </source>
</evidence>
<evidence type="ECO:0000313" key="10">
    <source>
        <dbReference type="EMBL" id="KAE9337743.1"/>
    </source>
</evidence>
<evidence type="ECO:0000313" key="11">
    <source>
        <dbReference type="Proteomes" id="UP000429523"/>
    </source>
</evidence>
<evidence type="ECO:0000313" key="7">
    <source>
        <dbReference type="EMBL" id="KAE9235822.1"/>
    </source>
</evidence>
<dbReference type="EMBL" id="QXGF01000174">
    <property type="protein sequence ID" value="KAE8945053.1"/>
    <property type="molecule type" value="Genomic_DNA"/>
</dbReference>
<gene>
    <name evidence="9" type="ORF">PF001_g3419</name>
    <name evidence="8" type="ORF">PF002_g377</name>
    <name evidence="7" type="ORF">PF004_g9015</name>
    <name evidence="6" type="ORF">PF005_g8042</name>
    <name evidence="5" type="ORF">PF006_g5681</name>
    <name evidence="4" type="ORF">PF007_g4840</name>
    <name evidence="10" type="ORF">PF008_g12388</name>
    <name evidence="2" type="ORF">PF009_g5274</name>
    <name evidence="3" type="ORF">PF011_g8277</name>
</gene>
<dbReference type="EMBL" id="QXGD01000007">
    <property type="protein sequence ID" value="KAE9258156.1"/>
    <property type="molecule type" value="Genomic_DNA"/>
</dbReference>
<dbReference type="Proteomes" id="UP000476176">
    <property type="component" value="Unassembled WGS sequence"/>
</dbReference>
<evidence type="ECO:0000313" key="3">
    <source>
        <dbReference type="EMBL" id="KAE9013930.1"/>
    </source>
</evidence>
<dbReference type="EMBL" id="QXFZ01000159">
    <property type="protein sequence ID" value="KAE9129559.1"/>
    <property type="molecule type" value="Genomic_DNA"/>
</dbReference>
<dbReference type="Proteomes" id="UP000460718">
    <property type="component" value="Unassembled WGS sequence"/>
</dbReference>
<dbReference type="AlphaFoldDB" id="A0A6A3L4V4"/>
<proteinExistence type="predicted"/>
<dbReference type="Proteomes" id="UP000440732">
    <property type="component" value="Unassembled WGS sequence"/>
</dbReference>
<dbReference type="Proteomes" id="UP000433483">
    <property type="component" value="Unassembled WGS sequence"/>
</dbReference>
<organism evidence="3 17">
    <name type="scientific">Phytophthora fragariae</name>
    <dbReference type="NCBI Taxonomy" id="53985"/>
    <lineage>
        <taxon>Eukaryota</taxon>
        <taxon>Sar</taxon>
        <taxon>Stramenopiles</taxon>
        <taxon>Oomycota</taxon>
        <taxon>Peronosporomycetes</taxon>
        <taxon>Peronosporales</taxon>
        <taxon>Peronosporaceae</taxon>
        <taxon>Phytophthora</taxon>
    </lineage>
</organism>
<dbReference type="Proteomes" id="UP000441208">
    <property type="component" value="Unassembled WGS sequence"/>
</dbReference>
<dbReference type="Proteomes" id="UP000440367">
    <property type="component" value="Unassembled WGS sequence"/>
</dbReference>
<dbReference type="EMBL" id="QXFW01000386">
    <property type="protein sequence ID" value="KAE9013930.1"/>
    <property type="molecule type" value="Genomic_DNA"/>
</dbReference>
<comment type="caution">
    <text evidence="3">The sequence shown here is derived from an EMBL/GenBank/DDBJ whole genome shotgun (WGS) entry which is preliminary data.</text>
</comment>
<evidence type="ECO:0000313" key="15">
    <source>
        <dbReference type="Proteomes" id="UP000440732"/>
    </source>
</evidence>
<feature type="coiled-coil region" evidence="1">
    <location>
        <begin position="113"/>
        <end position="140"/>
    </location>
</feature>
<dbReference type="Proteomes" id="UP000486351">
    <property type="component" value="Unassembled WGS sequence"/>
</dbReference>